<keyword evidence="1" id="KW-0472">Membrane</keyword>
<evidence type="ECO:0000256" key="1">
    <source>
        <dbReference type="SAM" id="Phobius"/>
    </source>
</evidence>
<dbReference type="OrthoDB" id="2628595at2"/>
<feature type="transmembrane region" description="Helical" evidence="1">
    <location>
        <begin position="6"/>
        <end position="21"/>
    </location>
</feature>
<reference evidence="2 3" key="1">
    <citation type="journal article" date="2014" name="Genome Announc.">
        <title>Draft Genome Sequence of Paenibacillus pini JCM 16418T, Isolated from the Rhizosphere of Pine Tree.</title>
        <authorList>
            <person name="Yuki M."/>
            <person name="Oshima K."/>
            <person name="Suda W."/>
            <person name="Oshida Y."/>
            <person name="Kitamura K."/>
            <person name="Iida Y."/>
            <person name="Hattori M."/>
            <person name="Ohkuma M."/>
        </authorList>
    </citation>
    <scope>NUCLEOTIDE SEQUENCE [LARGE SCALE GENOMIC DNA]</scope>
    <source>
        <strain evidence="2 3">JCM 16418</strain>
    </source>
</reference>
<name>W7YNV4_9BACL</name>
<evidence type="ECO:0000313" key="3">
    <source>
        <dbReference type="Proteomes" id="UP000019364"/>
    </source>
</evidence>
<accession>W7YNV4</accession>
<keyword evidence="1" id="KW-1133">Transmembrane helix</keyword>
<dbReference type="AlphaFoldDB" id="W7YNV4"/>
<comment type="caution">
    <text evidence="2">The sequence shown here is derived from an EMBL/GenBank/DDBJ whole genome shotgun (WGS) entry which is preliminary data.</text>
</comment>
<evidence type="ECO:0000313" key="2">
    <source>
        <dbReference type="EMBL" id="GAF09298.1"/>
    </source>
</evidence>
<proteinExistence type="predicted"/>
<keyword evidence="3" id="KW-1185">Reference proteome</keyword>
<dbReference type="EMBL" id="BAVZ01000011">
    <property type="protein sequence ID" value="GAF09298.1"/>
    <property type="molecule type" value="Genomic_DNA"/>
</dbReference>
<protein>
    <submittedName>
        <fullName evidence="2">Uncharacterized protein</fullName>
    </submittedName>
</protein>
<feature type="transmembrane region" description="Helical" evidence="1">
    <location>
        <begin position="28"/>
        <end position="47"/>
    </location>
</feature>
<keyword evidence="1" id="KW-0812">Transmembrane</keyword>
<organism evidence="2 3">
    <name type="scientific">Paenibacillus pini JCM 16418</name>
    <dbReference type="NCBI Taxonomy" id="1236976"/>
    <lineage>
        <taxon>Bacteria</taxon>
        <taxon>Bacillati</taxon>
        <taxon>Bacillota</taxon>
        <taxon>Bacilli</taxon>
        <taxon>Bacillales</taxon>
        <taxon>Paenibacillaceae</taxon>
        <taxon>Paenibacillus</taxon>
    </lineage>
</organism>
<gene>
    <name evidence="2" type="ORF">JCM16418_3434</name>
</gene>
<sequence length="91" mass="10201">MTTIVLILFTAALMGILIFGKKHQAEMVIANSMNTILLIALAVAFSLNIHTGGIFYLFIILYFVVPMYGVIALFWSMKNKQVKKQDLSFKA</sequence>
<dbReference type="RefSeq" id="WP_036650647.1">
    <property type="nucleotide sequence ID" value="NZ_BAVZ01000011.1"/>
</dbReference>
<feature type="transmembrane region" description="Helical" evidence="1">
    <location>
        <begin position="53"/>
        <end position="75"/>
    </location>
</feature>
<dbReference type="Proteomes" id="UP000019364">
    <property type="component" value="Unassembled WGS sequence"/>
</dbReference>